<organism evidence="1 2">
    <name type="scientific">Besnoitia besnoiti</name>
    <name type="common">Apicomplexan protozoan</name>
    <dbReference type="NCBI Taxonomy" id="94643"/>
    <lineage>
        <taxon>Eukaryota</taxon>
        <taxon>Sar</taxon>
        <taxon>Alveolata</taxon>
        <taxon>Apicomplexa</taxon>
        <taxon>Conoidasida</taxon>
        <taxon>Coccidia</taxon>
        <taxon>Eucoccidiorida</taxon>
        <taxon>Eimeriorina</taxon>
        <taxon>Sarcocystidae</taxon>
        <taxon>Besnoitia</taxon>
    </lineage>
</organism>
<proteinExistence type="predicted"/>
<evidence type="ECO:0000313" key="2">
    <source>
        <dbReference type="Proteomes" id="UP000224006"/>
    </source>
</evidence>
<reference evidence="1 2" key="1">
    <citation type="submission" date="2017-09" db="EMBL/GenBank/DDBJ databases">
        <title>Genome sequencing of Besnoitia besnoiti strain Bb-Ger1.</title>
        <authorList>
            <person name="Schares G."/>
            <person name="Venepally P."/>
            <person name="Lorenzi H.A."/>
        </authorList>
    </citation>
    <scope>NUCLEOTIDE SEQUENCE [LARGE SCALE GENOMIC DNA]</scope>
    <source>
        <strain evidence="1 2">Bb-Ger1</strain>
    </source>
</reference>
<dbReference type="EMBL" id="NWUJ01000008">
    <property type="protein sequence ID" value="PFH33655.1"/>
    <property type="molecule type" value="Genomic_DNA"/>
</dbReference>
<accession>A0A2A9M6P2</accession>
<dbReference type="VEuPathDB" id="ToxoDB:BESB_078710"/>
<dbReference type="AlphaFoldDB" id="A0A2A9M6P2"/>
<sequence length="158" mass="18366">MGKLVVPSDISLLEDKQTVGRRRLRFLERLGLMTMPPMLHWNYTKNDKHDMRQVLQRQYDLQRSDPATDIVVRRQESIRKRVVAHNGVWAGVALSTLAGHFSIRHYDYKTKLIMLPFIAYGGSWLGRWAANGLTGRWSEWGRDRALGELPPRVYYSEA</sequence>
<protein>
    <submittedName>
        <fullName evidence="1">Putative integral membrane protein, DUF56 family protein</fullName>
    </submittedName>
</protein>
<gene>
    <name evidence="1" type="ORF">BESB_078710</name>
</gene>
<comment type="caution">
    <text evidence="1">The sequence shown here is derived from an EMBL/GenBank/DDBJ whole genome shotgun (WGS) entry which is preliminary data.</text>
</comment>
<dbReference type="RefSeq" id="XP_029217664.1">
    <property type="nucleotide sequence ID" value="XM_029366233.1"/>
</dbReference>
<dbReference type="GeneID" id="40312798"/>
<dbReference type="KEGG" id="bbes:BESB_078710"/>
<keyword evidence="2" id="KW-1185">Reference proteome</keyword>
<dbReference type="OrthoDB" id="419606at2759"/>
<name>A0A2A9M6P2_BESBE</name>
<evidence type="ECO:0000313" key="1">
    <source>
        <dbReference type="EMBL" id="PFH33655.1"/>
    </source>
</evidence>
<dbReference type="Proteomes" id="UP000224006">
    <property type="component" value="Chromosome VII"/>
</dbReference>